<keyword evidence="2" id="KW-1185">Reference proteome</keyword>
<dbReference type="AlphaFoldDB" id="A0A9P2TAY3"/>
<proteinExistence type="predicted"/>
<evidence type="ECO:0000313" key="1">
    <source>
        <dbReference type="EMBL" id="EOR71966.1"/>
    </source>
</evidence>
<comment type="caution">
    <text evidence="1">The sequence shown here is derived from an EMBL/GenBank/DDBJ whole genome shotgun (WGS) entry which is preliminary data.</text>
</comment>
<sequence>MALYEVHARKWENGWELQVADVGVTWSPSLVEASARAKEFVCAQLSLDERTVHIDLQPQVNKDLDQLAVEARRAVHMADEATRIATVKVREIVQGLTEAGLSLPDIAQYLEVPQRRLEELLYG</sequence>
<organism evidence="1 2">
    <name type="scientific">Thermobifida fusca TM51</name>
    <dbReference type="NCBI Taxonomy" id="1169414"/>
    <lineage>
        <taxon>Bacteria</taxon>
        <taxon>Bacillati</taxon>
        <taxon>Actinomycetota</taxon>
        <taxon>Actinomycetes</taxon>
        <taxon>Streptosporangiales</taxon>
        <taxon>Nocardiopsidaceae</taxon>
        <taxon>Thermobifida</taxon>
    </lineage>
</organism>
<accession>A0A9P2TAY3</accession>
<dbReference type="Proteomes" id="UP000014184">
    <property type="component" value="Unassembled WGS sequence"/>
</dbReference>
<name>A0A9P2TAY3_THEFU</name>
<reference evidence="1 2" key="1">
    <citation type="journal article" date="2013" name="Genome Announc.">
        <title>Draft Genome Sequence of the Lignocellulose Decomposer Thermobifida fusca Strain TM51.</title>
        <authorList>
            <person name="Toth A."/>
            <person name="Barna T."/>
            <person name="Nagy I."/>
            <person name="Horvath B."/>
            <person name="Nagy I."/>
            <person name="Tancsics A."/>
            <person name="Kriszt B."/>
            <person name="Baka E."/>
            <person name="Fekete C."/>
            <person name="Kukolya J."/>
        </authorList>
    </citation>
    <scope>NUCLEOTIDE SEQUENCE [LARGE SCALE GENOMIC DNA]</scope>
    <source>
        <strain evidence="1 2">TM51</strain>
    </source>
</reference>
<evidence type="ECO:0000313" key="2">
    <source>
        <dbReference type="Proteomes" id="UP000014184"/>
    </source>
</evidence>
<gene>
    <name evidence="1" type="ORF">TM51_05187</name>
</gene>
<dbReference type="RefSeq" id="WP_011291406.1">
    <property type="nucleotide sequence ID" value="NZ_AOSG01000023.1"/>
</dbReference>
<protein>
    <submittedName>
        <fullName evidence="1">Uncharacterized protein</fullName>
    </submittedName>
</protein>
<dbReference type="EMBL" id="AOSG01000023">
    <property type="protein sequence ID" value="EOR71966.1"/>
    <property type="molecule type" value="Genomic_DNA"/>
</dbReference>